<proteinExistence type="predicted"/>
<sequence>MENEYLQPAFAPSPTFEMIQEYQNPAYTDQFGFPFGGFGRFPFGGFGFPFGGFPFGGFPFGGFPFGGFPFGGFGGPFGF</sequence>
<evidence type="ECO:0000313" key="1">
    <source>
        <dbReference type="EMBL" id="SFJ64966.1"/>
    </source>
</evidence>
<dbReference type="RefSeq" id="WP_175482484.1">
    <property type="nucleotide sequence ID" value="NZ_FORR01000015.1"/>
</dbReference>
<organism evidence="1 2">
    <name type="scientific">Thermoflavimicrobium dichotomicum</name>
    <dbReference type="NCBI Taxonomy" id="46223"/>
    <lineage>
        <taxon>Bacteria</taxon>
        <taxon>Bacillati</taxon>
        <taxon>Bacillota</taxon>
        <taxon>Bacilli</taxon>
        <taxon>Bacillales</taxon>
        <taxon>Thermoactinomycetaceae</taxon>
        <taxon>Thermoflavimicrobium</taxon>
    </lineage>
</organism>
<evidence type="ECO:0000313" key="2">
    <source>
        <dbReference type="Proteomes" id="UP000199545"/>
    </source>
</evidence>
<keyword evidence="2" id="KW-1185">Reference proteome</keyword>
<gene>
    <name evidence="1" type="ORF">SAMN05421852_11541</name>
</gene>
<accession>A0A1I3T5N6</accession>
<dbReference type="AlphaFoldDB" id="A0A1I3T5N6"/>
<name>A0A1I3T5N6_9BACL</name>
<dbReference type="Proteomes" id="UP000199545">
    <property type="component" value="Unassembled WGS sequence"/>
</dbReference>
<protein>
    <submittedName>
        <fullName evidence="1">Uncharacterized protein</fullName>
    </submittedName>
</protein>
<dbReference type="EMBL" id="FORR01000015">
    <property type="protein sequence ID" value="SFJ64966.1"/>
    <property type="molecule type" value="Genomic_DNA"/>
</dbReference>
<reference evidence="1 2" key="1">
    <citation type="submission" date="2016-10" db="EMBL/GenBank/DDBJ databases">
        <authorList>
            <person name="de Groot N.N."/>
        </authorList>
    </citation>
    <scope>NUCLEOTIDE SEQUENCE [LARGE SCALE GENOMIC DNA]</scope>
    <source>
        <strain evidence="1 2">DSM 44778</strain>
    </source>
</reference>